<dbReference type="AlphaFoldDB" id="F4XK35"/>
<dbReference type="Proteomes" id="UP000003959">
    <property type="component" value="Unassembled WGS sequence"/>
</dbReference>
<gene>
    <name evidence="1" type="ORF">LYNGBM3L_10960</name>
</gene>
<name>F4XK35_9CYAN</name>
<dbReference type="RefSeq" id="WP_008179257.1">
    <property type="nucleotide sequence ID" value="NZ_GL890825.1"/>
</dbReference>
<sequence length="57" mass="6640">MLEANVHLNWLFPVLCSLFPVTFEEFRYPNLNAEQLKWNSEQSDKSAAEIKIIDVAE</sequence>
<keyword evidence="2" id="KW-1185">Reference proteome</keyword>
<proteinExistence type="predicted"/>
<dbReference type="HOGENOM" id="CLU_2991783_0_0_3"/>
<organism evidence="1 2">
    <name type="scientific">Moorena producens 3L</name>
    <dbReference type="NCBI Taxonomy" id="489825"/>
    <lineage>
        <taxon>Bacteria</taxon>
        <taxon>Bacillati</taxon>
        <taxon>Cyanobacteriota</taxon>
        <taxon>Cyanophyceae</taxon>
        <taxon>Coleofasciculales</taxon>
        <taxon>Coleofasciculaceae</taxon>
        <taxon>Moorena</taxon>
    </lineage>
</organism>
<dbReference type="EMBL" id="GL890825">
    <property type="protein sequence ID" value="EGJ34994.1"/>
    <property type="molecule type" value="Genomic_DNA"/>
</dbReference>
<evidence type="ECO:0000313" key="1">
    <source>
        <dbReference type="EMBL" id="EGJ34994.1"/>
    </source>
</evidence>
<protein>
    <submittedName>
        <fullName evidence="1">Uncharacterized protein</fullName>
    </submittedName>
</protein>
<reference evidence="2" key="1">
    <citation type="journal article" date="2011" name="Proc. Natl. Acad. Sci. U.S.A.">
        <title>Genomic insights into the physiology and ecology of the marine filamentous cyanobacterium Lyngbya majuscula.</title>
        <authorList>
            <person name="Jones A.C."/>
            <person name="Monroe E.A."/>
            <person name="Podell S."/>
            <person name="Hess W.R."/>
            <person name="Klages S."/>
            <person name="Esquenazi E."/>
            <person name="Niessen S."/>
            <person name="Hoover H."/>
            <person name="Rothmann M."/>
            <person name="Lasken R.S."/>
            <person name="Yates J.R.III."/>
            <person name="Reinhardt R."/>
            <person name="Kube M."/>
            <person name="Burkart M.D."/>
            <person name="Allen E.E."/>
            <person name="Dorrestein P.C."/>
            <person name="Gerwick W.H."/>
            <person name="Gerwick L."/>
        </authorList>
    </citation>
    <scope>NUCLEOTIDE SEQUENCE [LARGE SCALE GENOMIC DNA]</scope>
    <source>
        <strain evidence="2">3L</strain>
    </source>
</reference>
<accession>F4XK35</accession>
<evidence type="ECO:0000313" key="2">
    <source>
        <dbReference type="Proteomes" id="UP000003959"/>
    </source>
</evidence>